<accession>A0A0S4QKL9</accession>
<name>A0A0S4QKL9_9ACTN</name>
<feature type="region of interest" description="Disordered" evidence="1">
    <location>
        <begin position="1"/>
        <end position="36"/>
    </location>
</feature>
<sequence>MLLGRPGRNTSPGKVRDTRHREEANRRGTPWGHIGPCRTAMITPTVDFEALRSELRATLRHGARARSLLDRMALVDLLNPAKPSEEAPPDAQRALEAARLVADTVDALDPPIDRIMSIMLCLAPGTAGMTLSARRTRAADLVDIQPSTFRSEERYEQAFVTELALALYGQLTGCT</sequence>
<organism evidence="2 3">
    <name type="scientific">Parafrankia irregularis</name>
    <dbReference type="NCBI Taxonomy" id="795642"/>
    <lineage>
        <taxon>Bacteria</taxon>
        <taxon>Bacillati</taxon>
        <taxon>Actinomycetota</taxon>
        <taxon>Actinomycetes</taxon>
        <taxon>Frankiales</taxon>
        <taxon>Frankiaceae</taxon>
        <taxon>Parafrankia</taxon>
    </lineage>
</organism>
<keyword evidence="3" id="KW-1185">Reference proteome</keyword>
<protein>
    <submittedName>
        <fullName evidence="2">Uncharacterized protein</fullName>
    </submittedName>
</protein>
<evidence type="ECO:0000256" key="1">
    <source>
        <dbReference type="SAM" id="MobiDB-lite"/>
    </source>
</evidence>
<dbReference type="Proteomes" id="UP000198802">
    <property type="component" value="Unassembled WGS sequence"/>
</dbReference>
<proteinExistence type="predicted"/>
<dbReference type="EMBL" id="FAOZ01000005">
    <property type="protein sequence ID" value="CUU55384.1"/>
    <property type="molecule type" value="Genomic_DNA"/>
</dbReference>
<feature type="compositionally biased region" description="Basic and acidic residues" evidence="1">
    <location>
        <begin position="14"/>
        <end position="26"/>
    </location>
</feature>
<evidence type="ECO:0000313" key="3">
    <source>
        <dbReference type="Proteomes" id="UP000198802"/>
    </source>
</evidence>
<evidence type="ECO:0000313" key="2">
    <source>
        <dbReference type="EMBL" id="CUU55384.1"/>
    </source>
</evidence>
<gene>
    <name evidence="2" type="ORF">Ga0074812_10533</name>
</gene>
<dbReference type="AlphaFoldDB" id="A0A0S4QKL9"/>
<reference evidence="3" key="1">
    <citation type="submission" date="2015-11" db="EMBL/GenBank/DDBJ databases">
        <authorList>
            <person name="Varghese N."/>
        </authorList>
    </citation>
    <scope>NUCLEOTIDE SEQUENCE [LARGE SCALE GENOMIC DNA]</scope>
    <source>
        <strain evidence="3">DSM 45899</strain>
    </source>
</reference>